<keyword evidence="2" id="KW-1185">Reference proteome</keyword>
<proteinExistence type="predicted"/>
<dbReference type="AlphaFoldDB" id="A0AAV2KDF8"/>
<evidence type="ECO:0000313" key="2">
    <source>
        <dbReference type="Proteomes" id="UP001497482"/>
    </source>
</evidence>
<dbReference type="Proteomes" id="UP001497482">
    <property type="component" value="Chromosome 17"/>
</dbReference>
<evidence type="ECO:0000313" key="1">
    <source>
        <dbReference type="EMBL" id="CAL1586893.1"/>
    </source>
</evidence>
<reference evidence="1 2" key="1">
    <citation type="submission" date="2024-04" db="EMBL/GenBank/DDBJ databases">
        <authorList>
            <person name="Waldvogel A.-M."/>
            <person name="Schoenle A."/>
        </authorList>
    </citation>
    <scope>NUCLEOTIDE SEQUENCE [LARGE SCALE GENOMIC DNA]</scope>
</reference>
<accession>A0AAV2KDF8</accession>
<name>A0AAV2KDF8_KNICA</name>
<protein>
    <submittedName>
        <fullName evidence="1">Uncharacterized protein</fullName>
    </submittedName>
</protein>
<sequence length="101" mass="11150">MSHLRTAWLGALGPPWDSPGSPVRSALVTPLPATLAPRPQRSLQRRLPRGRHYLLCCSVLCGFGLKVLNKRQETPSPLQGRSFFSGSCFLSKGSQQTHLRK</sequence>
<gene>
    <name evidence="1" type="ORF">KC01_LOCUS16874</name>
</gene>
<organism evidence="1 2">
    <name type="scientific">Knipowitschia caucasica</name>
    <name type="common">Caucasian dwarf goby</name>
    <name type="synonym">Pomatoschistus caucasicus</name>
    <dbReference type="NCBI Taxonomy" id="637954"/>
    <lineage>
        <taxon>Eukaryota</taxon>
        <taxon>Metazoa</taxon>
        <taxon>Chordata</taxon>
        <taxon>Craniata</taxon>
        <taxon>Vertebrata</taxon>
        <taxon>Euteleostomi</taxon>
        <taxon>Actinopterygii</taxon>
        <taxon>Neopterygii</taxon>
        <taxon>Teleostei</taxon>
        <taxon>Neoteleostei</taxon>
        <taxon>Acanthomorphata</taxon>
        <taxon>Gobiaria</taxon>
        <taxon>Gobiiformes</taxon>
        <taxon>Gobioidei</taxon>
        <taxon>Gobiidae</taxon>
        <taxon>Gobiinae</taxon>
        <taxon>Knipowitschia</taxon>
    </lineage>
</organism>
<dbReference type="EMBL" id="OZ035839">
    <property type="protein sequence ID" value="CAL1586893.1"/>
    <property type="molecule type" value="Genomic_DNA"/>
</dbReference>